<dbReference type="EMBL" id="LVWB01000014">
    <property type="protein sequence ID" value="ONI58614.1"/>
    <property type="molecule type" value="Genomic_DNA"/>
</dbReference>
<dbReference type="OrthoDB" id="7189469at2"/>
<accession>A0A1V2N712</accession>
<protein>
    <recommendedName>
        <fullName evidence="3">DUF2497 domain-containing protein</fullName>
    </recommendedName>
</protein>
<dbReference type="InterPro" id="IPR019632">
    <property type="entry name" value="DUF2497"/>
</dbReference>
<reference evidence="1 2" key="1">
    <citation type="journal article" date="2017" name="PLoS ONE">
        <title>Genomic sequence of 'Candidatus Liberibacter solanacearum' haplotype C and its comparison with haplotype A and B genomes.</title>
        <authorList>
            <person name="Wang J."/>
            <person name="Haapalainen M."/>
            <person name="Schott T."/>
            <person name="Thompson S.M."/>
            <person name="Smith G.R."/>
            <person name="Nissinen A.I."/>
            <person name="Pirhonen M."/>
        </authorList>
    </citation>
    <scope>NUCLEOTIDE SEQUENCE [LARGE SCALE GENOMIC DNA]</scope>
    <source>
        <strain evidence="1 2">FIN111</strain>
    </source>
</reference>
<dbReference type="AlphaFoldDB" id="A0A1V2N712"/>
<sequence>MAQSNTVSEPSMEEIVNSIRRILENNDQEFGVSNNVETQVQTCQENPPEDNFQREERTSNHIFSEQNRLREYNAAYPQKKTMSLSDVAARVRAEARADSSRVITDSAPLEKDSISSLSNNAVEEKFVDDFSSSDSNLNIEMKESMHSSVAIDQREDKDSVLISSDIGNQVSSSFDQLAKALQESDNRSIDQLSIEVLRPMLREWLDDNLPGIVERLVREEIERIARGPSRS</sequence>
<dbReference type="Proteomes" id="UP000189542">
    <property type="component" value="Unassembled WGS sequence"/>
</dbReference>
<name>A0A1V2N712_9HYPH</name>
<evidence type="ECO:0000313" key="1">
    <source>
        <dbReference type="EMBL" id="ONI58614.1"/>
    </source>
</evidence>
<evidence type="ECO:0000313" key="2">
    <source>
        <dbReference type="Proteomes" id="UP000189542"/>
    </source>
</evidence>
<comment type="caution">
    <text evidence="1">The sequence shown here is derived from an EMBL/GenBank/DDBJ whole genome shotgun (WGS) entry which is preliminary data.</text>
</comment>
<gene>
    <name evidence="1" type="ORF">AYO25_04880</name>
</gene>
<dbReference type="Pfam" id="PF10691">
    <property type="entry name" value="DUF2497"/>
    <property type="match status" value="1"/>
</dbReference>
<proteinExistence type="predicted"/>
<organism evidence="1 2">
    <name type="scientific">Candidatus Liberibacter solanacearum</name>
    <dbReference type="NCBI Taxonomy" id="556287"/>
    <lineage>
        <taxon>Bacteria</taxon>
        <taxon>Pseudomonadati</taxon>
        <taxon>Pseudomonadota</taxon>
        <taxon>Alphaproteobacteria</taxon>
        <taxon>Hyphomicrobiales</taxon>
        <taxon>Rhizobiaceae</taxon>
        <taxon>Liberibacter</taxon>
    </lineage>
</organism>
<evidence type="ECO:0008006" key="3">
    <source>
        <dbReference type="Google" id="ProtNLM"/>
    </source>
</evidence>